<reference evidence="1" key="1">
    <citation type="journal article" date="2023" name="G3 (Bethesda)">
        <title>A reference genome for the long-term kleptoplast-retaining sea slug Elysia crispata morphotype clarki.</title>
        <authorList>
            <person name="Eastman K.E."/>
            <person name="Pendleton A.L."/>
            <person name="Shaikh M.A."/>
            <person name="Suttiyut T."/>
            <person name="Ogas R."/>
            <person name="Tomko P."/>
            <person name="Gavelis G."/>
            <person name="Widhalm J.R."/>
            <person name="Wisecaver J.H."/>
        </authorList>
    </citation>
    <scope>NUCLEOTIDE SEQUENCE</scope>
    <source>
        <strain evidence="1">ECLA1</strain>
    </source>
</reference>
<name>A0AAE1D831_9GAST</name>
<comment type="caution">
    <text evidence="1">The sequence shown here is derived from an EMBL/GenBank/DDBJ whole genome shotgun (WGS) entry which is preliminary data.</text>
</comment>
<dbReference type="Proteomes" id="UP001283361">
    <property type="component" value="Unassembled WGS sequence"/>
</dbReference>
<organism evidence="1 2">
    <name type="scientific">Elysia crispata</name>
    <name type="common">lettuce slug</name>
    <dbReference type="NCBI Taxonomy" id="231223"/>
    <lineage>
        <taxon>Eukaryota</taxon>
        <taxon>Metazoa</taxon>
        <taxon>Spiralia</taxon>
        <taxon>Lophotrochozoa</taxon>
        <taxon>Mollusca</taxon>
        <taxon>Gastropoda</taxon>
        <taxon>Heterobranchia</taxon>
        <taxon>Euthyneura</taxon>
        <taxon>Panpulmonata</taxon>
        <taxon>Sacoglossa</taxon>
        <taxon>Placobranchoidea</taxon>
        <taxon>Plakobranchidae</taxon>
        <taxon>Elysia</taxon>
    </lineage>
</organism>
<dbReference type="EMBL" id="JAWDGP010004927">
    <property type="protein sequence ID" value="KAK3760934.1"/>
    <property type="molecule type" value="Genomic_DNA"/>
</dbReference>
<proteinExistence type="predicted"/>
<evidence type="ECO:0000313" key="1">
    <source>
        <dbReference type="EMBL" id="KAK3760934.1"/>
    </source>
</evidence>
<dbReference type="InterPro" id="IPR009003">
    <property type="entry name" value="Peptidase_S1_PA"/>
</dbReference>
<keyword evidence="2" id="KW-1185">Reference proteome</keyword>
<dbReference type="SUPFAM" id="SSF50494">
    <property type="entry name" value="Trypsin-like serine proteases"/>
    <property type="match status" value="1"/>
</dbReference>
<accession>A0AAE1D831</accession>
<evidence type="ECO:0000313" key="2">
    <source>
        <dbReference type="Proteomes" id="UP001283361"/>
    </source>
</evidence>
<dbReference type="AlphaFoldDB" id="A0AAE1D831"/>
<gene>
    <name evidence="1" type="ORF">RRG08_022342</name>
</gene>
<protein>
    <submittedName>
        <fullName evidence="1">Uncharacterized protein</fullName>
    </submittedName>
</protein>
<sequence>MESLCVIISHPHGKYKHVTVGEMKGSTEEIFGLTKLYNADTCCGSSGAPVIFPRRRGDLKGWVPIMFAHSQGLENGLNRSAIGASRSY</sequence>